<evidence type="ECO:0000313" key="5">
    <source>
        <dbReference type="Proteomes" id="UP001642409"/>
    </source>
</evidence>
<dbReference type="Proteomes" id="UP001642409">
    <property type="component" value="Unassembled WGS sequence"/>
</dbReference>
<comment type="caution">
    <text evidence="2">The sequence shown here is derived from an EMBL/GenBank/DDBJ whole genome shotgun (WGS) entry which is preliminary data.</text>
</comment>
<keyword evidence="5" id="KW-1185">Reference proteome</keyword>
<reference evidence="3 5" key="2">
    <citation type="submission" date="2024-07" db="EMBL/GenBank/DDBJ databases">
        <authorList>
            <person name="Akdeniz Z."/>
        </authorList>
    </citation>
    <scope>NUCLEOTIDE SEQUENCE [LARGE SCALE GENOMIC DNA]</scope>
</reference>
<name>A0AA86NQI0_9EUKA</name>
<evidence type="ECO:0000313" key="4">
    <source>
        <dbReference type="EMBL" id="CAL6113739.1"/>
    </source>
</evidence>
<evidence type="ECO:0000313" key="2">
    <source>
        <dbReference type="EMBL" id="CAI9923508.1"/>
    </source>
</evidence>
<proteinExistence type="predicted"/>
<dbReference type="EMBL" id="CATOUU010000282">
    <property type="protein sequence ID" value="CAI9923504.1"/>
    <property type="molecule type" value="Genomic_DNA"/>
</dbReference>
<dbReference type="EMBL" id="CAXDID020000774">
    <property type="protein sequence ID" value="CAL6113739.1"/>
    <property type="molecule type" value="Genomic_DNA"/>
</dbReference>
<protein>
    <submittedName>
        <fullName evidence="3">Hypothetical_protein</fullName>
    </submittedName>
</protein>
<evidence type="ECO:0000313" key="3">
    <source>
        <dbReference type="EMBL" id="CAL6113731.1"/>
    </source>
</evidence>
<evidence type="ECO:0000313" key="1">
    <source>
        <dbReference type="EMBL" id="CAI9923504.1"/>
    </source>
</evidence>
<sequence length="424" mass="48964">MSFKYDTNGDNLSIAWNQGREECDASFESFDLHQFRRIVVKSEQKQFDLTGAADQHNKFMEVMNCIINLDTFTGAWEKVQLCECSCFGSSQQLQIKQLSLTNTSMDQQSVVRAQKVDVTFDAKFVPDDYSRFANLNTLTLSSMQIDLSTLAGNWVNVVITKCECLNSFSGLFQTQNLEITSYSKFALKQLGDLSLKSLKLDIFARNKEIFKLIPVNSVYVNIHLYNYTVQCSMSHMDEIVLFKCDVSFLTKLQTNIAQFENISPLDLSQLTATFLSLKSCTIMRFPYKTNTLNLVQNETYNDVCEHLNIYCSNVLNTYGARTVRATFCVLDIKNLILEQLTLDYCQIKTLELRYLGELIINGEKMFESQFTRKMELNSEEKEQKIVIDRIQNVRKEQSKINKETREKMWKMCQLVLKFETKGAE</sequence>
<dbReference type="EMBL" id="CATOUU010000282">
    <property type="protein sequence ID" value="CAI9923508.1"/>
    <property type="molecule type" value="Genomic_DNA"/>
</dbReference>
<reference evidence="2" key="1">
    <citation type="submission" date="2023-06" db="EMBL/GenBank/DDBJ databases">
        <authorList>
            <person name="Kurt Z."/>
        </authorList>
    </citation>
    <scope>NUCLEOTIDE SEQUENCE</scope>
</reference>
<organism evidence="2">
    <name type="scientific">Hexamita inflata</name>
    <dbReference type="NCBI Taxonomy" id="28002"/>
    <lineage>
        <taxon>Eukaryota</taxon>
        <taxon>Metamonada</taxon>
        <taxon>Diplomonadida</taxon>
        <taxon>Hexamitidae</taxon>
        <taxon>Hexamitinae</taxon>
        <taxon>Hexamita</taxon>
    </lineage>
</organism>
<accession>A0AA86NQI0</accession>
<dbReference type="AlphaFoldDB" id="A0AA86NQI0"/>
<dbReference type="EMBL" id="CAXDID020000774">
    <property type="protein sequence ID" value="CAL6113731.1"/>
    <property type="molecule type" value="Genomic_DNA"/>
</dbReference>
<gene>
    <name evidence="1" type="ORF">HINF_LOCUS11149</name>
    <name evidence="2" type="ORF">HINF_LOCUS11153</name>
    <name evidence="3" type="ORF">HINF_LOCUS77645</name>
    <name evidence="4" type="ORF">HINF_LOCUS77649</name>
</gene>